<accession>A0A733T4P9</accession>
<comment type="caution">
    <text evidence="1">The sequence shown here is derived from an EMBL/GenBank/DDBJ whole genome shotgun (WGS) entry which is preliminary data.</text>
</comment>
<name>A0A733T4P9_SALET</name>
<feature type="non-terminal residue" evidence="1">
    <location>
        <position position="1"/>
    </location>
</feature>
<proteinExistence type="predicted"/>
<evidence type="ECO:0000313" key="1">
    <source>
        <dbReference type="EMBL" id="HAE5974084.1"/>
    </source>
</evidence>
<sequence>TIVLKTKHGEKIFNMTGYCGV</sequence>
<reference evidence="1" key="1">
    <citation type="journal article" date="2018" name="Genome Biol.">
        <title>SKESA: strategic k-mer extension for scrupulous assemblies.</title>
        <authorList>
            <person name="Souvorov A."/>
            <person name="Agarwala R."/>
            <person name="Lipman D.J."/>
        </authorList>
    </citation>
    <scope>NUCLEOTIDE SEQUENCE</scope>
    <source>
        <strain evidence="1">11-4642</strain>
    </source>
</reference>
<protein>
    <submittedName>
        <fullName evidence="1">Adhesin</fullName>
    </submittedName>
</protein>
<reference evidence="1" key="2">
    <citation type="submission" date="2018-07" db="EMBL/GenBank/DDBJ databases">
        <authorList>
            <consortium name="NCBI Pathogen Detection Project"/>
        </authorList>
    </citation>
    <scope>NUCLEOTIDE SEQUENCE</scope>
    <source>
        <strain evidence="1">11-4642</strain>
    </source>
</reference>
<organism evidence="1">
    <name type="scientific">Salmonella enterica subsp. enterica serovar Agona</name>
    <dbReference type="NCBI Taxonomy" id="58095"/>
    <lineage>
        <taxon>Bacteria</taxon>
        <taxon>Pseudomonadati</taxon>
        <taxon>Pseudomonadota</taxon>
        <taxon>Gammaproteobacteria</taxon>
        <taxon>Enterobacterales</taxon>
        <taxon>Enterobacteriaceae</taxon>
        <taxon>Salmonella</taxon>
    </lineage>
</organism>
<dbReference type="EMBL" id="DAASLH010000050">
    <property type="protein sequence ID" value="HAE5974084.1"/>
    <property type="molecule type" value="Genomic_DNA"/>
</dbReference>
<dbReference type="AlphaFoldDB" id="A0A733T4P9"/>
<gene>
    <name evidence="1" type="ORF">G4I51_002618</name>
</gene>